<dbReference type="PANTHER" id="PTHR31490">
    <property type="entry name" value="GLYCOSYL HYDROLASE"/>
    <property type="match status" value="1"/>
</dbReference>
<keyword evidence="4" id="KW-0624">Polysaccharide degradation</keyword>
<dbReference type="EnsemblPlants" id="Kaladp0047s0070.1.v1.1">
    <property type="protein sequence ID" value="Kaladp0047s0070.1.v1.1"/>
    <property type="gene ID" value="Kaladp0047s0070.v1.1"/>
</dbReference>
<dbReference type="Pfam" id="PF00331">
    <property type="entry name" value="Glyco_hydro_10"/>
    <property type="match status" value="1"/>
</dbReference>
<protein>
    <recommendedName>
        <fullName evidence="5">GH10 domain-containing protein</fullName>
    </recommendedName>
</protein>
<evidence type="ECO:0000256" key="3">
    <source>
        <dbReference type="ARBA" id="ARBA00023277"/>
    </source>
</evidence>
<dbReference type="InterPro" id="IPR008979">
    <property type="entry name" value="Galactose-bd-like_sf"/>
</dbReference>
<dbReference type="InterPro" id="IPR001000">
    <property type="entry name" value="GH10_dom"/>
</dbReference>
<dbReference type="PANTHER" id="PTHR31490:SF2">
    <property type="entry name" value="GLYCOSYL HYDROLASE FAMILY 10 PROTEIN"/>
    <property type="match status" value="1"/>
</dbReference>
<dbReference type="Gene3D" id="3.20.20.80">
    <property type="entry name" value="Glycosidases"/>
    <property type="match status" value="1"/>
</dbReference>
<dbReference type="GO" id="GO:0031176">
    <property type="term" value="F:endo-1,4-beta-xylanase activity"/>
    <property type="evidence" value="ECO:0007669"/>
    <property type="project" value="UniProtKB-ARBA"/>
</dbReference>
<dbReference type="OMA" id="GHNVIWD"/>
<keyword evidence="3" id="KW-0119">Carbohydrate metabolism</keyword>
<sequence>MCERRCIYNQPVPCLWFIFSHCIMHKQTTEMAQFRDLPRPMLMLVCSLLLATSASAFKYDHTASIECLERPHGAQYGGGMVANPEMDGGVAGWGSFRGARVEGRVGADGNRFVVASWRNSSYGSVSQRFWFKKDHLYAFSAWVQVSEGSGVPVKAMFRTRGGYRFAGAVMAEAGCWSMLKGGLTAQQTGVAELYFESKNATVEIWVDSVSLQPFTKDEWRSHQAENTELYRKGRVRVQAVDASGRPLAGANVSLHQNELNFPFGCAINKHILANTAYQNWFSSRFKHTTFEDELKWYATEKTQGQEDYADADALLQFAKKNGVSVRGHNIFWNDPKMQPSWVPSLAPEQLRAAADKRMNSVVSRFKGQVIHWDVVNENLHFKFFEDKLGADFSAKAFQAAHQLDSGPIKFLNEYNTLEQKGDADATPANYLKKLKEMPSGVPLGIGLEGHFDAPDIAYMRSALDTLAAANLPIWITELDVANTNQAEGLEQIINEATAHPAIRGIVIWGAWKPSGCYRMCLTDNSFSNLPTGDVIDKMLDRLKHKSLTGATDQDGFFETSLYHGSYDVSVTHQDAPVPSAGSFQVSSDGNTQLITTTVQIQVSS</sequence>
<dbReference type="InterPro" id="IPR017853">
    <property type="entry name" value="GH"/>
</dbReference>
<dbReference type="Gramene" id="Kaladp0047s0070.1.v1.1">
    <property type="protein sequence ID" value="Kaladp0047s0070.1.v1.1"/>
    <property type="gene ID" value="Kaladp0047s0070.v1.1"/>
</dbReference>
<evidence type="ECO:0000256" key="4">
    <source>
        <dbReference type="ARBA" id="ARBA00023326"/>
    </source>
</evidence>
<evidence type="ECO:0000256" key="1">
    <source>
        <dbReference type="ARBA" id="ARBA00007495"/>
    </source>
</evidence>
<evidence type="ECO:0000313" key="6">
    <source>
        <dbReference type="EnsemblPlants" id="Kaladp0047s0070.1.v1.1"/>
    </source>
</evidence>
<keyword evidence="2" id="KW-0378">Hydrolase</keyword>
<proteinExistence type="inferred from homology"/>
<dbReference type="AlphaFoldDB" id="A0A7N0ZWT2"/>
<comment type="similarity">
    <text evidence="1">Belongs to the glycosyl hydrolase 10 (cellulase F) family.</text>
</comment>
<dbReference type="PROSITE" id="PS51760">
    <property type="entry name" value="GH10_2"/>
    <property type="match status" value="1"/>
</dbReference>
<dbReference type="SUPFAM" id="SSF51445">
    <property type="entry name" value="(Trans)glycosidases"/>
    <property type="match status" value="1"/>
</dbReference>
<dbReference type="SMART" id="SM00633">
    <property type="entry name" value="Glyco_10"/>
    <property type="match status" value="1"/>
</dbReference>
<feature type="domain" description="GH10" evidence="5">
    <location>
        <begin position="248"/>
        <end position="538"/>
    </location>
</feature>
<keyword evidence="7" id="KW-1185">Reference proteome</keyword>
<name>A0A7N0ZWT2_KALFE</name>
<dbReference type="SUPFAM" id="SSF49785">
    <property type="entry name" value="Galactose-binding domain-like"/>
    <property type="match status" value="1"/>
</dbReference>
<dbReference type="InterPro" id="IPR044846">
    <property type="entry name" value="GH10"/>
</dbReference>
<evidence type="ECO:0000256" key="2">
    <source>
        <dbReference type="ARBA" id="ARBA00022801"/>
    </source>
</evidence>
<reference evidence="6" key="1">
    <citation type="submission" date="2021-01" db="UniProtKB">
        <authorList>
            <consortium name="EnsemblPlants"/>
        </authorList>
    </citation>
    <scope>IDENTIFICATION</scope>
</reference>
<dbReference type="Proteomes" id="UP000594263">
    <property type="component" value="Unplaced"/>
</dbReference>
<dbReference type="GO" id="GO:0000272">
    <property type="term" value="P:polysaccharide catabolic process"/>
    <property type="evidence" value="ECO:0007669"/>
    <property type="project" value="UniProtKB-KW"/>
</dbReference>
<accession>A0A7N0ZWT2</accession>
<dbReference type="Gene3D" id="2.60.120.260">
    <property type="entry name" value="Galactose-binding domain-like"/>
    <property type="match status" value="1"/>
</dbReference>
<evidence type="ECO:0000313" key="7">
    <source>
        <dbReference type="Proteomes" id="UP000594263"/>
    </source>
</evidence>
<organism evidence="6 7">
    <name type="scientific">Kalanchoe fedtschenkoi</name>
    <name type="common">Lavender scallops</name>
    <name type="synonym">South American air plant</name>
    <dbReference type="NCBI Taxonomy" id="63787"/>
    <lineage>
        <taxon>Eukaryota</taxon>
        <taxon>Viridiplantae</taxon>
        <taxon>Streptophyta</taxon>
        <taxon>Embryophyta</taxon>
        <taxon>Tracheophyta</taxon>
        <taxon>Spermatophyta</taxon>
        <taxon>Magnoliopsida</taxon>
        <taxon>eudicotyledons</taxon>
        <taxon>Gunneridae</taxon>
        <taxon>Pentapetalae</taxon>
        <taxon>Saxifragales</taxon>
        <taxon>Crassulaceae</taxon>
        <taxon>Kalanchoe</taxon>
    </lineage>
</organism>
<evidence type="ECO:0000259" key="5">
    <source>
        <dbReference type="PROSITE" id="PS51760"/>
    </source>
</evidence>